<protein>
    <recommendedName>
        <fullName evidence="7">G-protein coupled receptors family 2 profile 2 domain-containing protein</fullName>
    </recommendedName>
</protein>
<dbReference type="InterPro" id="IPR017981">
    <property type="entry name" value="GPCR_2-like_7TM"/>
</dbReference>
<dbReference type="STRING" id="46731.A0A3M6TFB2"/>
<feature type="transmembrane region" description="Helical" evidence="6">
    <location>
        <begin position="238"/>
        <end position="267"/>
    </location>
</feature>
<dbReference type="EMBL" id="RCHS01003687">
    <property type="protein sequence ID" value="RMX40087.1"/>
    <property type="molecule type" value="Genomic_DNA"/>
</dbReference>
<evidence type="ECO:0000256" key="3">
    <source>
        <dbReference type="ARBA" id="ARBA00022989"/>
    </source>
</evidence>
<dbReference type="Proteomes" id="UP000275408">
    <property type="component" value="Unassembled WGS sequence"/>
</dbReference>
<feature type="transmembrane region" description="Helical" evidence="6">
    <location>
        <begin position="198"/>
        <end position="218"/>
    </location>
</feature>
<dbReference type="Gene3D" id="1.20.1070.10">
    <property type="entry name" value="Rhodopsin 7-helix transmembrane proteins"/>
    <property type="match status" value="1"/>
</dbReference>
<evidence type="ECO:0000259" key="7">
    <source>
        <dbReference type="PROSITE" id="PS50261"/>
    </source>
</evidence>
<dbReference type="GO" id="GO:0004930">
    <property type="term" value="F:G protein-coupled receptor activity"/>
    <property type="evidence" value="ECO:0007669"/>
    <property type="project" value="InterPro"/>
</dbReference>
<dbReference type="Gene3D" id="1.25.40.610">
    <property type="match status" value="1"/>
</dbReference>
<evidence type="ECO:0000256" key="6">
    <source>
        <dbReference type="SAM" id="Phobius"/>
    </source>
</evidence>
<evidence type="ECO:0000256" key="2">
    <source>
        <dbReference type="ARBA" id="ARBA00022692"/>
    </source>
</evidence>
<evidence type="ECO:0000256" key="4">
    <source>
        <dbReference type="ARBA" id="ARBA00023136"/>
    </source>
</evidence>
<evidence type="ECO:0000256" key="1">
    <source>
        <dbReference type="ARBA" id="ARBA00004141"/>
    </source>
</evidence>
<dbReference type="GO" id="GO:0007166">
    <property type="term" value="P:cell surface receptor signaling pathway"/>
    <property type="evidence" value="ECO:0007669"/>
    <property type="project" value="InterPro"/>
</dbReference>
<accession>A0A3M6TFB2</accession>
<dbReference type="InterPro" id="IPR000832">
    <property type="entry name" value="GPCR_2_secretin-like"/>
</dbReference>
<reference evidence="8 9" key="1">
    <citation type="journal article" date="2018" name="Sci. Rep.">
        <title>Comparative analysis of the Pocillopora damicornis genome highlights role of immune system in coral evolution.</title>
        <authorList>
            <person name="Cunning R."/>
            <person name="Bay R.A."/>
            <person name="Gillette P."/>
            <person name="Baker A.C."/>
            <person name="Traylor-Knowles N."/>
        </authorList>
    </citation>
    <scope>NUCLEOTIDE SEQUENCE [LARGE SCALE GENOMIC DNA]</scope>
    <source>
        <strain evidence="8">RSMAS</strain>
        <tissue evidence="8">Whole animal</tissue>
    </source>
</reference>
<gene>
    <name evidence="8" type="ORF">pdam_00002301</name>
</gene>
<feature type="compositionally biased region" description="Basic and acidic residues" evidence="5">
    <location>
        <begin position="488"/>
        <end position="498"/>
    </location>
</feature>
<keyword evidence="2 6" id="KW-0812">Transmembrane</keyword>
<comment type="subcellular location">
    <subcellularLocation>
        <location evidence="1">Membrane</location>
        <topology evidence="1">Multi-pass membrane protein</topology>
    </subcellularLocation>
</comment>
<evidence type="ECO:0000313" key="8">
    <source>
        <dbReference type="EMBL" id="RMX40087.1"/>
    </source>
</evidence>
<dbReference type="GO" id="GO:0007189">
    <property type="term" value="P:adenylate cyclase-activating G protein-coupled receptor signaling pathway"/>
    <property type="evidence" value="ECO:0007669"/>
    <property type="project" value="TreeGrafter"/>
</dbReference>
<dbReference type="PROSITE" id="PS50261">
    <property type="entry name" value="G_PROTEIN_RECEP_F2_4"/>
    <property type="match status" value="1"/>
</dbReference>
<dbReference type="Pfam" id="PF00002">
    <property type="entry name" value="7tm_2"/>
    <property type="match status" value="1"/>
</dbReference>
<name>A0A3M6TFB2_POCDA</name>
<comment type="caution">
    <text evidence="8">The sequence shown here is derived from an EMBL/GenBank/DDBJ whole genome shotgun (WGS) entry which is preliminary data.</text>
</comment>
<feature type="transmembrane region" description="Helical" evidence="6">
    <location>
        <begin position="384"/>
        <end position="402"/>
    </location>
</feature>
<dbReference type="PANTHER" id="PTHR12011">
    <property type="entry name" value="ADHESION G-PROTEIN COUPLED RECEPTOR"/>
    <property type="match status" value="1"/>
</dbReference>
<dbReference type="PRINTS" id="PR00249">
    <property type="entry name" value="GPCRSECRETIN"/>
</dbReference>
<dbReference type="AlphaFoldDB" id="A0A3M6TFB2"/>
<dbReference type="Pfam" id="PF16489">
    <property type="entry name" value="GAIN"/>
    <property type="match status" value="1"/>
</dbReference>
<dbReference type="InterPro" id="IPR032471">
    <property type="entry name" value="AGRL2-4_GAIN_subdom_A"/>
</dbReference>
<evidence type="ECO:0000256" key="5">
    <source>
        <dbReference type="SAM" id="MobiDB-lite"/>
    </source>
</evidence>
<sequence>MSQLLGIAKRQCLEVFGESASKWGVPDLSECVSDKMINIAQQLDDPDVDVTEISMQLVNATDVNTHAQAPFQAGDLKLVVDLIEKISQKSLGTMQYLPPAIRDETIKKITKAIVKSSSNILDDKALESWKFMPEDSRAAEASKLLKGVDGIALYLAKTAVASNAIVSEASNVGEYHSSYLHTNSVWGAIFGGKRNEKLFLILITRPSLALAFLTFAFLRNGLDSNSILFFQLLCKIIAITLHYLFLVSFCWMAVEGVVLYLLLVKIFRTKTRPARDRTVFFTFSWGIPVIVVAVSAVPFYEGYGTEEFCWLSIERHSTWAFVGPVLLICLFNFVCLGKTFMIMAARGRKKKEDTSIEKIRRVFSPKTKIALTIVLRNRYWSKGCALLSCLLGLTWILGVFVVNQDTIFMAYLFNIFNTLQYFSVHSETDMISGSGLVINVSLLKLGETKDENLQKNVEQAETQLFEEQDENQTDGQNELGSCTPTLHQDPEQSRTEHVSLETGMTCSCNSASLSNLPDVIQTDYKENYKAKNDSTV</sequence>
<feature type="domain" description="G-protein coupled receptors family 2 profile 2" evidence="7">
    <location>
        <begin position="234"/>
        <end position="432"/>
    </location>
</feature>
<keyword evidence="3 6" id="KW-1133">Transmembrane helix</keyword>
<evidence type="ECO:0000313" key="9">
    <source>
        <dbReference type="Proteomes" id="UP000275408"/>
    </source>
</evidence>
<feature type="transmembrane region" description="Helical" evidence="6">
    <location>
        <begin position="320"/>
        <end position="341"/>
    </location>
</feature>
<keyword evidence="9" id="KW-1185">Reference proteome</keyword>
<organism evidence="8 9">
    <name type="scientific">Pocillopora damicornis</name>
    <name type="common">Cauliflower coral</name>
    <name type="synonym">Millepora damicornis</name>
    <dbReference type="NCBI Taxonomy" id="46731"/>
    <lineage>
        <taxon>Eukaryota</taxon>
        <taxon>Metazoa</taxon>
        <taxon>Cnidaria</taxon>
        <taxon>Anthozoa</taxon>
        <taxon>Hexacorallia</taxon>
        <taxon>Scleractinia</taxon>
        <taxon>Astrocoeniina</taxon>
        <taxon>Pocilloporidae</taxon>
        <taxon>Pocillopora</taxon>
    </lineage>
</organism>
<keyword evidence="4 6" id="KW-0472">Membrane</keyword>
<feature type="transmembrane region" description="Helical" evidence="6">
    <location>
        <begin position="279"/>
        <end position="300"/>
    </location>
</feature>
<feature type="compositionally biased region" description="Polar residues" evidence="5">
    <location>
        <begin position="473"/>
        <end position="486"/>
    </location>
</feature>
<proteinExistence type="predicted"/>
<dbReference type="GO" id="GO:0005886">
    <property type="term" value="C:plasma membrane"/>
    <property type="evidence" value="ECO:0007669"/>
    <property type="project" value="TreeGrafter"/>
</dbReference>
<dbReference type="OrthoDB" id="5982407at2759"/>
<dbReference type="PANTHER" id="PTHR12011:SF471">
    <property type="entry name" value="G-PROTEIN COUPLED RECEPTORS FAMILY 2 PROFILE 2 DOMAIN-CONTAINING PROTEIN"/>
    <property type="match status" value="1"/>
</dbReference>
<feature type="region of interest" description="Disordered" evidence="5">
    <location>
        <begin position="467"/>
        <end position="498"/>
    </location>
</feature>